<reference evidence="2" key="1">
    <citation type="submission" date="2015-12" db="EMBL/GenBank/DDBJ databases">
        <title>De novo transcriptome assembly of four potential Pierce s Disease insect vectors from Arizona vineyards.</title>
        <authorList>
            <person name="Tassone E.E."/>
        </authorList>
    </citation>
    <scope>NUCLEOTIDE SEQUENCE</scope>
</reference>
<accession>A0A1B6DQA3</accession>
<evidence type="ECO:0000256" key="1">
    <source>
        <dbReference type="SAM" id="SignalP"/>
    </source>
</evidence>
<dbReference type="AlphaFoldDB" id="A0A1B6DQA3"/>
<feature type="chain" id="PRO_5008581568" evidence="1">
    <location>
        <begin position="21"/>
        <end position="165"/>
    </location>
</feature>
<protein>
    <submittedName>
        <fullName evidence="2">Uncharacterized protein</fullName>
    </submittedName>
</protein>
<sequence>MWTRLVIVSLTIIFYTQICAQVSRVTNKQDSSRVIVQGTGALRNYSISFVPLLAVLANMIPQLMPKLQSSITTTTQARKLETIKAWEETALCHLSKIKRWPSINDDEYFVCSHNSTEASGCPSFDEEQEKHARKIRMIRLNSCSSLSTYRCERTYYFNRNMMKCE</sequence>
<name>A0A1B6DQA3_9HEMI</name>
<gene>
    <name evidence="2" type="ORF">g.284</name>
</gene>
<feature type="non-terminal residue" evidence="2">
    <location>
        <position position="165"/>
    </location>
</feature>
<organism evidence="2">
    <name type="scientific">Clastoptera arizonana</name>
    <name type="common">Arizona spittle bug</name>
    <dbReference type="NCBI Taxonomy" id="38151"/>
    <lineage>
        <taxon>Eukaryota</taxon>
        <taxon>Metazoa</taxon>
        <taxon>Ecdysozoa</taxon>
        <taxon>Arthropoda</taxon>
        <taxon>Hexapoda</taxon>
        <taxon>Insecta</taxon>
        <taxon>Pterygota</taxon>
        <taxon>Neoptera</taxon>
        <taxon>Paraneoptera</taxon>
        <taxon>Hemiptera</taxon>
        <taxon>Auchenorrhyncha</taxon>
        <taxon>Cercopoidea</taxon>
        <taxon>Clastopteridae</taxon>
        <taxon>Clastoptera</taxon>
    </lineage>
</organism>
<proteinExistence type="predicted"/>
<dbReference type="EMBL" id="GEDC01009459">
    <property type="protein sequence ID" value="JAS27839.1"/>
    <property type="molecule type" value="Transcribed_RNA"/>
</dbReference>
<feature type="signal peptide" evidence="1">
    <location>
        <begin position="1"/>
        <end position="20"/>
    </location>
</feature>
<evidence type="ECO:0000313" key="2">
    <source>
        <dbReference type="EMBL" id="JAS27839.1"/>
    </source>
</evidence>
<keyword evidence="1" id="KW-0732">Signal</keyword>